<accession>A0ABR1J5Y7</accession>
<name>A0ABR1J5Y7_9AGAR</name>
<evidence type="ECO:0000256" key="1">
    <source>
        <dbReference type="ARBA" id="ARBA00006484"/>
    </source>
</evidence>
<dbReference type="Proteomes" id="UP001498398">
    <property type="component" value="Unassembled WGS sequence"/>
</dbReference>
<organism evidence="4 5">
    <name type="scientific">Marasmiellus scandens</name>
    <dbReference type="NCBI Taxonomy" id="2682957"/>
    <lineage>
        <taxon>Eukaryota</taxon>
        <taxon>Fungi</taxon>
        <taxon>Dikarya</taxon>
        <taxon>Basidiomycota</taxon>
        <taxon>Agaricomycotina</taxon>
        <taxon>Agaricomycetes</taxon>
        <taxon>Agaricomycetidae</taxon>
        <taxon>Agaricales</taxon>
        <taxon>Marasmiineae</taxon>
        <taxon>Omphalotaceae</taxon>
        <taxon>Marasmiellus</taxon>
    </lineage>
</organism>
<keyword evidence="5" id="KW-1185">Reference proteome</keyword>
<evidence type="ECO:0000256" key="3">
    <source>
        <dbReference type="ARBA" id="ARBA00023002"/>
    </source>
</evidence>
<dbReference type="Gene3D" id="3.40.50.720">
    <property type="entry name" value="NAD(P)-binding Rossmann-like Domain"/>
    <property type="match status" value="1"/>
</dbReference>
<evidence type="ECO:0000256" key="2">
    <source>
        <dbReference type="ARBA" id="ARBA00022857"/>
    </source>
</evidence>
<dbReference type="InterPro" id="IPR002347">
    <property type="entry name" value="SDR_fam"/>
</dbReference>
<proteinExistence type="inferred from homology"/>
<keyword evidence="2" id="KW-0521">NADP</keyword>
<dbReference type="PANTHER" id="PTHR24320:SF236">
    <property type="entry name" value="SHORT-CHAIN DEHYDROGENASE-RELATED"/>
    <property type="match status" value="1"/>
</dbReference>
<comment type="caution">
    <text evidence="4">The sequence shown here is derived from an EMBL/GenBank/DDBJ whole genome shotgun (WGS) entry which is preliminary data.</text>
</comment>
<dbReference type="EMBL" id="JBANRG010000036">
    <property type="protein sequence ID" value="KAK7449210.1"/>
    <property type="molecule type" value="Genomic_DNA"/>
</dbReference>
<reference evidence="4 5" key="1">
    <citation type="submission" date="2024-01" db="EMBL/GenBank/DDBJ databases">
        <title>A draft genome for the cacao thread blight pathogen Marasmiellus scandens.</title>
        <authorList>
            <person name="Baruah I.K."/>
            <person name="Leung J."/>
            <person name="Bukari Y."/>
            <person name="Amoako-Attah I."/>
            <person name="Meinhardt L.W."/>
            <person name="Bailey B.A."/>
            <person name="Cohen S.P."/>
        </authorList>
    </citation>
    <scope>NUCLEOTIDE SEQUENCE [LARGE SCALE GENOMIC DNA]</scope>
    <source>
        <strain evidence="4 5">GH-19</strain>
    </source>
</reference>
<dbReference type="PANTHER" id="PTHR24320">
    <property type="entry name" value="RETINOL DEHYDROGENASE"/>
    <property type="match status" value="1"/>
</dbReference>
<dbReference type="Pfam" id="PF00106">
    <property type="entry name" value="adh_short"/>
    <property type="match status" value="1"/>
</dbReference>
<comment type="similarity">
    <text evidence="1">Belongs to the short-chain dehydrogenases/reductases (SDR) family.</text>
</comment>
<dbReference type="SUPFAM" id="SSF51735">
    <property type="entry name" value="NAD(P)-binding Rossmann-fold domains"/>
    <property type="match status" value="1"/>
</dbReference>
<dbReference type="InterPro" id="IPR036291">
    <property type="entry name" value="NAD(P)-bd_dom_sf"/>
</dbReference>
<dbReference type="PRINTS" id="PR00081">
    <property type="entry name" value="GDHRDH"/>
</dbReference>
<dbReference type="GO" id="GO:0016630">
    <property type="term" value="F:protochlorophyllide reductase activity"/>
    <property type="evidence" value="ECO:0007669"/>
    <property type="project" value="UniProtKB-EC"/>
</dbReference>
<sequence>MFLSLPGPNDILSFFTQAYFIPSPSWSLDKMPDMTDKVVIVTGGSAGLGKLTVKALLERNATVYLAARDEKKSQNVIDEYTRLTGKVAIFLKMDLADLNSVRAAVEEFLSKENKLHVLYNNGGVMMPPTEKLTSQGYDLQFGTNVLGHFYLTKLLLHTLLCTAEHTPEKIRVVNISSSAHYFLRRKFDLASLKEGHVRRKWSTTDLYSQSKLGNILFANELARRYGEKGIVSTSINPGNLKTDLNRHIRSCSFKSMALALLQIYDANLGVLTQLWAGTSPEGANLSGKFLVPWCREGIPRPTADDPSLAKDLWKWMEEQVQKFEMSKLQCSPEIPGTTS</sequence>
<dbReference type="EC" id="1.3.1.33" evidence="4"/>
<gene>
    <name evidence="4" type="primary">RDH1_7</name>
    <name evidence="4" type="ORF">VKT23_013355</name>
</gene>
<evidence type="ECO:0000313" key="5">
    <source>
        <dbReference type="Proteomes" id="UP001498398"/>
    </source>
</evidence>
<protein>
    <submittedName>
        <fullName evidence="4">Short-chain alcohol dehydrogenase</fullName>
        <ecNumber evidence="4">1.3.1.33</ecNumber>
    </submittedName>
</protein>
<evidence type="ECO:0000313" key="4">
    <source>
        <dbReference type="EMBL" id="KAK7449210.1"/>
    </source>
</evidence>
<keyword evidence="3 4" id="KW-0560">Oxidoreductase</keyword>